<dbReference type="OrthoDB" id="4314168at2759"/>
<sequence length="331" mass="37120">MYCQIQTRLNDYLVFNHYLGLLVPCSKVSLCTIGTTLTVQVKARGICDSQVMASENRLVEQRLGTALQAKKPSTGRSQISDENYISCMILLFLLFSGTSPVYRITAVEKETEQPAGTSTASMPKVHRPPLDLAFAPMTLVSDLLAQAQSTQVPQGKNGNYKITLPIKKARLPLVDLVNTSQFLKRRGWPKLKRLSQAVHRNSRRISLLRAHLSLLQSELEERTSSRNGSMKTTMCKQKLPKTQLPPSRMYLLGFLLIQHFLRKYNEGPVDGNIVNIPDLAALLIDQFYCLRALYDPFCVSLAILGGSAVDMSFCGPCSRLYLFHRNRPNKD</sequence>
<dbReference type="Proteomes" id="UP001152649">
    <property type="component" value="Unassembled WGS sequence"/>
</dbReference>
<organism evidence="1 2">
    <name type="scientific">Penicillium salamii</name>
    <dbReference type="NCBI Taxonomy" id="1612424"/>
    <lineage>
        <taxon>Eukaryota</taxon>
        <taxon>Fungi</taxon>
        <taxon>Dikarya</taxon>
        <taxon>Ascomycota</taxon>
        <taxon>Pezizomycotina</taxon>
        <taxon>Eurotiomycetes</taxon>
        <taxon>Eurotiomycetidae</taxon>
        <taxon>Eurotiales</taxon>
        <taxon>Aspergillaceae</taxon>
        <taxon>Penicillium</taxon>
    </lineage>
</organism>
<proteinExistence type="predicted"/>
<reference evidence="1" key="1">
    <citation type="submission" date="2021-07" db="EMBL/GenBank/DDBJ databases">
        <authorList>
            <person name="Branca A.L. A."/>
        </authorList>
    </citation>
    <scope>NUCLEOTIDE SEQUENCE</scope>
</reference>
<evidence type="ECO:0000313" key="2">
    <source>
        <dbReference type="Proteomes" id="UP001152649"/>
    </source>
</evidence>
<name>A0A9W4I5F7_9EURO</name>
<comment type="caution">
    <text evidence="1">The sequence shown here is derived from an EMBL/GenBank/DDBJ whole genome shotgun (WGS) entry which is preliminary data.</text>
</comment>
<keyword evidence="2" id="KW-1185">Reference proteome</keyword>
<dbReference type="AlphaFoldDB" id="A0A9W4I5F7"/>
<evidence type="ECO:0000313" key="1">
    <source>
        <dbReference type="EMBL" id="CAG8238311.1"/>
    </source>
</evidence>
<dbReference type="EMBL" id="CAJVPG010000014">
    <property type="protein sequence ID" value="CAG8238311.1"/>
    <property type="molecule type" value="Genomic_DNA"/>
</dbReference>
<accession>A0A9W4I5F7</accession>
<gene>
    <name evidence="1" type="ORF">PSALAMII_LOCUS425</name>
</gene>
<protein>
    <submittedName>
        <fullName evidence="1">Uncharacterized protein</fullName>
    </submittedName>
</protein>